<proteinExistence type="predicted"/>
<reference evidence="1 2" key="1">
    <citation type="submission" date="2015-01" db="EMBL/GenBank/DDBJ databases">
        <title>The Genome Sequence of Exophiala oligosperma CBS72588.</title>
        <authorList>
            <consortium name="The Broad Institute Genomics Platform"/>
            <person name="Cuomo C."/>
            <person name="de Hoog S."/>
            <person name="Gorbushina A."/>
            <person name="Stielow B."/>
            <person name="Teixiera M."/>
            <person name="Abouelleil A."/>
            <person name="Chapman S.B."/>
            <person name="Priest M."/>
            <person name="Young S.K."/>
            <person name="Wortman J."/>
            <person name="Nusbaum C."/>
            <person name="Birren B."/>
        </authorList>
    </citation>
    <scope>NUCLEOTIDE SEQUENCE [LARGE SCALE GENOMIC DNA]</scope>
    <source>
        <strain evidence="1 2">CBS 72588</strain>
    </source>
</reference>
<dbReference type="GeneID" id="27363200"/>
<keyword evidence="2" id="KW-1185">Reference proteome</keyword>
<sequence length="156" mass="18355">MDPRWFDDNCEAILDAWKDYETNGEKEHLMKALDDGWDEVMRTFEKARDKRKATSWPILVSDTLTDAMVSTEKNRTLPDYAIVVCHCSTVLGFIRGVWKALERREPEEIDSRVTHLKWDLKSHNTKFRLGRYTLQPWGSKDEHKKAENSPPSTWKE</sequence>
<dbReference type="EMBL" id="KN847351">
    <property type="protein sequence ID" value="KIW36612.1"/>
    <property type="molecule type" value="Genomic_DNA"/>
</dbReference>
<dbReference type="OrthoDB" id="10343818at2759"/>
<dbReference type="HOGENOM" id="CLU_1686586_0_0_1"/>
<organism evidence="1 2">
    <name type="scientific">Exophiala oligosperma</name>
    <dbReference type="NCBI Taxonomy" id="215243"/>
    <lineage>
        <taxon>Eukaryota</taxon>
        <taxon>Fungi</taxon>
        <taxon>Dikarya</taxon>
        <taxon>Ascomycota</taxon>
        <taxon>Pezizomycotina</taxon>
        <taxon>Eurotiomycetes</taxon>
        <taxon>Chaetothyriomycetidae</taxon>
        <taxon>Chaetothyriales</taxon>
        <taxon>Herpotrichiellaceae</taxon>
        <taxon>Exophiala</taxon>
    </lineage>
</organism>
<dbReference type="AlphaFoldDB" id="A0A0D2BGL7"/>
<evidence type="ECO:0000313" key="1">
    <source>
        <dbReference type="EMBL" id="KIW36612.1"/>
    </source>
</evidence>
<name>A0A0D2BGL7_9EURO</name>
<gene>
    <name evidence="1" type="ORF">PV06_11126</name>
</gene>
<dbReference type="Proteomes" id="UP000053342">
    <property type="component" value="Unassembled WGS sequence"/>
</dbReference>
<protein>
    <submittedName>
        <fullName evidence="1">Uncharacterized protein</fullName>
    </submittedName>
</protein>
<dbReference type="RefSeq" id="XP_016256828.1">
    <property type="nucleotide sequence ID" value="XM_016412752.1"/>
</dbReference>
<dbReference type="VEuPathDB" id="FungiDB:PV06_11126"/>
<evidence type="ECO:0000313" key="2">
    <source>
        <dbReference type="Proteomes" id="UP000053342"/>
    </source>
</evidence>
<accession>A0A0D2BGL7</accession>